<proteinExistence type="predicted"/>
<dbReference type="Proteomes" id="UP000054279">
    <property type="component" value="Unassembled WGS sequence"/>
</dbReference>
<feature type="region of interest" description="Disordered" evidence="1">
    <location>
        <begin position="92"/>
        <end position="173"/>
    </location>
</feature>
<dbReference type="HOGENOM" id="CLU_1551376_0_0_1"/>
<name>A0A0C9UNJ8_SPHS4</name>
<dbReference type="EMBL" id="KN837262">
    <property type="protein sequence ID" value="KIJ30407.1"/>
    <property type="molecule type" value="Genomic_DNA"/>
</dbReference>
<reference evidence="2 3" key="1">
    <citation type="submission" date="2014-06" db="EMBL/GenBank/DDBJ databases">
        <title>Evolutionary Origins and Diversification of the Mycorrhizal Mutualists.</title>
        <authorList>
            <consortium name="DOE Joint Genome Institute"/>
            <consortium name="Mycorrhizal Genomics Consortium"/>
            <person name="Kohler A."/>
            <person name="Kuo A."/>
            <person name="Nagy L.G."/>
            <person name="Floudas D."/>
            <person name="Copeland A."/>
            <person name="Barry K.W."/>
            <person name="Cichocki N."/>
            <person name="Veneault-Fourrey C."/>
            <person name="LaButti K."/>
            <person name="Lindquist E.A."/>
            <person name="Lipzen A."/>
            <person name="Lundell T."/>
            <person name="Morin E."/>
            <person name="Murat C."/>
            <person name="Riley R."/>
            <person name="Ohm R."/>
            <person name="Sun H."/>
            <person name="Tunlid A."/>
            <person name="Henrissat B."/>
            <person name="Grigoriev I.V."/>
            <person name="Hibbett D.S."/>
            <person name="Martin F."/>
        </authorList>
    </citation>
    <scope>NUCLEOTIDE SEQUENCE [LARGE SCALE GENOMIC DNA]</scope>
    <source>
        <strain evidence="2 3">SS14</strain>
    </source>
</reference>
<sequence length="173" mass="18999">MTPQTERRECIAQQRDNSHHPVHPVGRVHDDPFTVDPVPESSQEALNRIWNQLADIRRQAAPIPHPELSQIPLGRNAIADLHQRANDVARILQTTAPRPRRQRVGNDPPPFPLPPFDPRFAPPLHPNPTIGGLPPQPQAALPPPVAAAPSHVQQHLANPQGALARAPNQPRAS</sequence>
<evidence type="ECO:0000256" key="1">
    <source>
        <dbReference type="SAM" id="MobiDB-lite"/>
    </source>
</evidence>
<gene>
    <name evidence="2" type="ORF">M422DRAFT_268059</name>
</gene>
<feature type="compositionally biased region" description="Pro residues" evidence="1">
    <location>
        <begin position="107"/>
        <end position="126"/>
    </location>
</feature>
<keyword evidence="3" id="KW-1185">Reference proteome</keyword>
<feature type="compositionally biased region" description="Pro residues" evidence="1">
    <location>
        <begin position="134"/>
        <end position="146"/>
    </location>
</feature>
<protein>
    <submittedName>
        <fullName evidence="2">Uncharacterized protein</fullName>
    </submittedName>
</protein>
<feature type="non-terminal residue" evidence="2">
    <location>
        <position position="173"/>
    </location>
</feature>
<accession>A0A0C9UNJ8</accession>
<feature type="compositionally biased region" description="Basic and acidic residues" evidence="1">
    <location>
        <begin position="1"/>
        <end position="10"/>
    </location>
</feature>
<dbReference type="AlphaFoldDB" id="A0A0C9UNJ8"/>
<evidence type="ECO:0000313" key="2">
    <source>
        <dbReference type="EMBL" id="KIJ30407.1"/>
    </source>
</evidence>
<organism evidence="2 3">
    <name type="scientific">Sphaerobolus stellatus (strain SS14)</name>
    <dbReference type="NCBI Taxonomy" id="990650"/>
    <lineage>
        <taxon>Eukaryota</taxon>
        <taxon>Fungi</taxon>
        <taxon>Dikarya</taxon>
        <taxon>Basidiomycota</taxon>
        <taxon>Agaricomycotina</taxon>
        <taxon>Agaricomycetes</taxon>
        <taxon>Phallomycetidae</taxon>
        <taxon>Geastrales</taxon>
        <taxon>Sphaerobolaceae</taxon>
        <taxon>Sphaerobolus</taxon>
    </lineage>
</organism>
<evidence type="ECO:0000313" key="3">
    <source>
        <dbReference type="Proteomes" id="UP000054279"/>
    </source>
</evidence>
<feature type="region of interest" description="Disordered" evidence="1">
    <location>
        <begin position="1"/>
        <end position="40"/>
    </location>
</feature>